<evidence type="ECO:0000313" key="1">
    <source>
        <dbReference type="EMBL" id="PRP97600.1"/>
    </source>
</evidence>
<dbReference type="AlphaFoldDB" id="A0A2S9XXZ2"/>
<accession>A0A2S9XXZ2</accession>
<protein>
    <submittedName>
        <fullName evidence="1">Uncharacterized protein</fullName>
    </submittedName>
</protein>
<dbReference type="Proteomes" id="UP000237968">
    <property type="component" value="Unassembled WGS sequence"/>
</dbReference>
<keyword evidence="2" id="KW-1185">Reference proteome</keyword>
<evidence type="ECO:0000313" key="2">
    <source>
        <dbReference type="Proteomes" id="UP000237968"/>
    </source>
</evidence>
<name>A0A2S9XXZ2_9BACT</name>
<organism evidence="1 2">
    <name type="scientific">Enhygromyxa salina</name>
    <dbReference type="NCBI Taxonomy" id="215803"/>
    <lineage>
        <taxon>Bacteria</taxon>
        <taxon>Pseudomonadati</taxon>
        <taxon>Myxococcota</taxon>
        <taxon>Polyangia</taxon>
        <taxon>Nannocystales</taxon>
        <taxon>Nannocystaceae</taxon>
        <taxon>Enhygromyxa</taxon>
    </lineage>
</organism>
<sequence>MRAEAIVVALAVVLAAWLWPASARAHHVPGHGSSEGVRSINSLGNRGGKVSTRLLLLEEFSWQPSALTPGLRNELSLLGEYAPVPAFSFGAQLPFTVIDELGSPPSVGYGDTRAFLRVTPHADKLIHRTLTFNLAASFPTRTVRATVDPGRVWSVTPSAIFTRTYTGWYWQAIGLASLETRPAGLAVDVSVGGQAGGKFANNKIALGGGVIVDVRAANFCANPDGTRTYCNDNRAGEDQREPGSVRATALASGSWTIQPRWALIFGVQVPFTPKRDLDLGLTFGVQTMF</sequence>
<comment type="caution">
    <text evidence="1">The sequence shown here is derived from an EMBL/GenBank/DDBJ whole genome shotgun (WGS) entry which is preliminary data.</text>
</comment>
<reference evidence="1 2" key="1">
    <citation type="submission" date="2018-03" db="EMBL/GenBank/DDBJ databases">
        <title>Draft Genome Sequences of the Obligatory Marine Myxobacteria Enhygromyxa salina SWB005.</title>
        <authorList>
            <person name="Poehlein A."/>
            <person name="Moghaddam J.A."/>
            <person name="Harms H."/>
            <person name="Alanjari M."/>
            <person name="Koenig G.M."/>
            <person name="Daniel R."/>
            <person name="Schaeberle T.F."/>
        </authorList>
    </citation>
    <scope>NUCLEOTIDE SEQUENCE [LARGE SCALE GENOMIC DNA]</scope>
    <source>
        <strain evidence="1 2">SWB005</strain>
    </source>
</reference>
<dbReference type="EMBL" id="PVNK01000152">
    <property type="protein sequence ID" value="PRP97600.1"/>
    <property type="molecule type" value="Genomic_DNA"/>
</dbReference>
<proteinExistence type="predicted"/>
<gene>
    <name evidence="1" type="ORF">ENSA5_32930</name>
</gene>